<feature type="signal peptide" evidence="1">
    <location>
        <begin position="1"/>
        <end position="24"/>
    </location>
</feature>
<sequence length="502" mass="55939">MAKILPQISLFLFLMCISSTSMFAQLDFDVACRTSQPFCSDAAQELTFPNITGEDISFQGLGCLDSTRNSSWYFLRIDEAGELIFDIQQWVDGNGNSNLDRGERQLDVDFIAWGPFTTSFINCEDDLPRGCDLNGDGENLRPEECVNNVDDPDFYTTGPLGLDNTAIVDCSFARTPEENIFIETFTIPNAQSGEYYFILITNFSDEAGVIQLQQTNLEEDNAGTTDCSILEPGVGQDIATCGEFPVSIEGRFPGAITYQWRTRSLGSDPNSFTNIGGQTDTPVLEVGVQGVYELIGYSDTAGTVEVGRDDLNVVDVSAIEIAITPNIAEESFAGSYTVAAEIATTPIDIQALGFTDFEHRLERDLGNGFIEYRPYQSSPVFDNVPPGDYRIVSRYRDCPASERTSEIFMILGYPKYFTPNGDGFHDTWSLINIEDQPTALIYIFDRYGKLLKQLRPGGAGWDGTYNGRNMPSSDYWFRVEFNEPRDPNMRRRVFAGSFSLIR</sequence>
<dbReference type="Proteomes" id="UP001597344">
    <property type="component" value="Unassembled WGS sequence"/>
</dbReference>
<dbReference type="EMBL" id="JBHUHY010000015">
    <property type="protein sequence ID" value="MFD2187944.1"/>
    <property type="molecule type" value="Genomic_DNA"/>
</dbReference>
<keyword evidence="3" id="KW-1185">Reference proteome</keyword>
<reference evidence="3" key="1">
    <citation type="journal article" date="2019" name="Int. J. Syst. Evol. Microbiol.">
        <title>The Global Catalogue of Microorganisms (GCM) 10K type strain sequencing project: providing services to taxonomists for standard genome sequencing and annotation.</title>
        <authorList>
            <consortium name="The Broad Institute Genomics Platform"/>
            <consortium name="The Broad Institute Genome Sequencing Center for Infectious Disease"/>
            <person name="Wu L."/>
            <person name="Ma J."/>
        </authorList>
    </citation>
    <scope>NUCLEOTIDE SEQUENCE [LARGE SCALE GENOMIC DNA]</scope>
    <source>
        <strain evidence="3">DT92</strain>
    </source>
</reference>
<evidence type="ECO:0000313" key="3">
    <source>
        <dbReference type="Proteomes" id="UP001597344"/>
    </source>
</evidence>
<gene>
    <name evidence="2" type="ORF">ACFSJT_14165</name>
</gene>
<evidence type="ECO:0000256" key="1">
    <source>
        <dbReference type="SAM" id="SignalP"/>
    </source>
</evidence>
<organism evidence="2 3">
    <name type="scientific">Aquimarina celericrescens</name>
    <dbReference type="NCBI Taxonomy" id="1964542"/>
    <lineage>
        <taxon>Bacteria</taxon>
        <taxon>Pseudomonadati</taxon>
        <taxon>Bacteroidota</taxon>
        <taxon>Flavobacteriia</taxon>
        <taxon>Flavobacteriales</taxon>
        <taxon>Flavobacteriaceae</taxon>
        <taxon>Aquimarina</taxon>
    </lineage>
</organism>
<name>A0ABW5AY56_9FLAO</name>
<dbReference type="Pfam" id="PF13585">
    <property type="entry name" value="CHU_C"/>
    <property type="match status" value="1"/>
</dbReference>
<dbReference type="InterPro" id="IPR026341">
    <property type="entry name" value="T9SS_type_B"/>
</dbReference>
<protein>
    <submittedName>
        <fullName evidence="2">T9SS type B sorting domain-containing protein</fullName>
    </submittedName>
</protein>
<comment type="caution">
    <text evidence="2">The sequence shown here is derived from an EMBL/GenBank/DDBJ whole genome shotgun (WGS) entry which is preliminary data.</text>
</comment>
<accession>A0ABW5AY56</accession>
<dbReference type="RefSeq" id="WP_378320947.1">
    <property type="nucleotide sequence ID" value="NZ_JBHUHY010000015.1"/>
</dbReference>
<proteinExistence type="predicted"/>
<evidence type="ECO:0000313" key="2">
    <source>
        <dbReference type="EMBL" id="MFD2187944.1"/>
    </source>
</evidence>
<feature type="chain" id="PRO_5047423320" evidence="1">
    <location>
        <begin position="25"/>
        <end position="502"/>
    </location>
</feature>
<dbReference type="NCBIfam" id="TIGR04131">
    <property type="entry name" value="Bac_Flav_CTERM"/>
    <property type="match status" value="1"/>
</dbReference>
<keyword evidence="1" id="KW-0732">Signal</keyword>